<evidence type="ECO:0000313" key="2">
    <source>
        <dbReference type="Proteomes" id="UP001162480"/>
    </source>
</evidence>
<dbReference type="AlphaFoldDB" id="A0AA36BRM8"/>
<dbReference type="Proteomes" id="UP001162480">
    <property type="component" value="Chromosome 21"/>
</dbReference>
<reference evidence="1" key="1">
    <citation type="submission" date="2023-08" db="EMBL/GenBank/DDBJ databases">
        <authorList>
            <person name="Alioto T."/>
            <person name="Alioto T."/>
            <person name="Gomez Garrido J."/>
        </authorList>
    </citation>
    <scope>NUCLEOTIDE SEQUENCE</scope>
</reference>
<proteinExistence type="predicted"/>
<evidence type="ECO:0000313" key="1">
    <source>
        <dbReference type="EMBL" id="CAI9738416.1"/>
    </source>
</evidence>
<organism evidence="1 2">
    <name type="scientific">Octopus vulgaris</name>
    <name type="common">Common octopus</name>
    <dbReference type="NCBI Taxonomy" id="6645"/>
    <lineage>
        <taxon>Eukaryota</taxon>
        <taxon>Metazoa</taxon>
        <taxon>Spiralia</taxon>
        <taxon>Lophotrochozoa</taxon>
        <taxon>Mollusca</taxon>
        <taxon>Cephalopoda</taxon>
        <taxon>Coleoidea</taxon>
        <taxon>Octopodiformes</taxon>
        <taxon>Octopoda</taxon>
        <taxon>Incirrata</taxon>
        <taxon>Octopodidae</taxon>
        <taxon>Octopus</taxon>
    </lineage>
</organism>
<keyword evidence="2" id="KW-1185">Reference proteome</keyword>
<gene>
    <name evidence="1" type="ORF">OCTVUL_1B023423</name>
</gene>
<sequence length="131" mass="14661">MLKKLRSFKSRSVYDATPGLSKGVWTTPDEEKDYHPQNPAEIVIFHKQLFIKIAAGINGILTKMSSGIVRLSSFTIEDVHKLKNFNSTINYVNSSAVLGFVTIPIANLCHNNDTPVKAELEFKQQKLNSLL</sequence>
<protein>
    <submittedName>
        <fullName evidence="1">Uncharacterized protein</fullName>
    </submittedName>
</protein>
<name>A0AA36BRM8_OCTVU</name>
<accession>A0AA36BRM8</accession>
<dbReference type="EMBL" id="OX597834">
    <property type="protein sequence ID" value="CAI9738416.1"/>
    <property type="molecule type" value="Genomic_DNA"/>
</dbReference>